<keyword evidence="3" id="KW-1185">Reference proteome</keyword>
<accession>A0ABW2KZ10</accession>
<evidence type="ECO:0000313" key="3">
    <source>
        <dbReference type="Proteomes" id="UP001596456"/>
    </source>
</evidence>
<dbReference type="EMBL" id="JBHTCM010000015">
    <property type="protein sequence ID" value="MFC7334393.1"/>
    <property type="molecule type" value="Genomic_DNA"/>
</dbReference>
<reference evidence="3" key="1">
    <citation type="journal article" date="2019" name="Int. J. Syst. Evol. Microbiol.">
        <title>The Global Catalogue of Microorganisms (GCM) 10K type strain sequencing project: providing services to taxonomists for standard genome sequencing and annotation.</title>
        <authorList>
            <consortium name="The Broad Institute Genomics Platform"/>
            <consortium name="The Broad Institute Genome Sequencing Center for Infectious Disease"/>
            <person name="Wu L."/>
            <person name="Ma J."/>
        </authorList>
    </citation>
    <scope>NUCLEOTIDE SEQUENCE [LARGE SCALE GENOMIC DNA]</scope>
    <source>
        <strain evidence="3">CGMCC 1.16275</strain>
    </source>
</reference>
<organism evidence="2 3">
    <name type="scientific">Rhodocista pekingensis</name>
    <dbReference type="NCBI Taxonomy" id="201185"/>
    <lineage>
        <taxon>Bacteria</taxon>
        <taxon>Pseudomonadati</taxon>
        <taxon>Pseudomonadota</taxon>
        <taxon>Alphaproteobacteria</taxon>
        <taxon>Rhodospirillales</taxon>
        <taxon>Azospirillaceae</taxon>
        <taxon>Rhodocista</taxon>
    </lineage>
</organism>
<feature type="region of interest" description="Disordered" evidence="1">
    <location>
        <begin position="13"/>
        <end position="42"/>
    </location>
</feature>
<evidence type="ECO:0000313" key="2">
    <source>
        <dbReference type="EMBL" id="MFC7334393.1"/>
    </source>
</evidence>
<evidence type="ECO:0000256" key="1">
    <source>
        <dbReference type="SAM" id="MobiDB-lite"/>
    </source>
</evidence>
<comment type="caution">
    <text evidence="2">The sequence shown here is derived from an EMBL/GenBank/DDBJ whole genome shotgun (WGS) entry which is preliminary data.</text>
</comment>
<dbReference type="RefSeq" id="WP_377359951.1">
    <property type="nucleotide sequence ID" value="NZ_JBHTCM010000015.1"/>
</dbReference>
<sequence length="93" mass="9886">MRAIGFPLSRLLPRDARSGSPVPRRHAVRDVHGRGGCGAGEPPVIDAEFVTLEPEALPPPRRPAPDLPAHRRACAAYRRAAALDGAAGHEVEV</sequence>
<proteinExistence type="predicted"/>
<gene>
    <name evidence="2" type="ORF">ACFQPS_14585</name>
</gene>
<dbReference type="Proteomes" id="UP001596456">
    <property type="component" value="Unassembled WGS sequence"/>
</dbReference>
<protein>
    <submittedName>
        <fullName evidence="2">Uncharacterized protein</fullName>
    </submittedName>
</protein>
<name>A0ABW2KZ10_9PROT</name>